<evidence type="ECO:0000313" key="1">
    <source>
        <dbReference type="EMBL" id="KAG8237030.1"/>
    </source>
</evidence>
<gene>
    <name evidence="1" type="ORF">J437_LFUL016843</name>
</gene>
<dbReference type="OrthoDB" id="117690at2759"/>
<proteinExistence type="predicted"/>
<protein>
    <submittedName>
        <fullName evidence="1">Uncharacterized protein</fullName>
    </submittedName>
</protein>
<name>A0A8K0KNT9_LADFU</name>
<reference evidence="1" key="1">
    <citation type="submission" date="2013-04" db="EMBL/GenBank/DDBJ databases">
        <authorList>
            <person name="Qu J."/>
            <person name="Murali S.C."/>
            <person name="Bandaranaike D."/>
            <person name="Bellair M."/>
            <person name="Blankenburg K."/>
            <person name="Chao H."/>
            <person name="Dinh H."/>
            <person name="Doddapaneni H."/>
            <person name="Downs B."/>
            <person name="Dugan-Rocha S."/>
            <person name="Elkadiri S."/>
            <person name="Gnanaolivu R.D."/>
            <person name="Hernandez B."/>
            <person name="Javaid M."/>
            <person name="Jayaseelan J.C."/>
            <person name="Lee S."/>
            <person name="Li M."/>
            <person name="Ming W."/>
            <person name="Munidasa M."/>
            <person name="Muniz J."/>
            <person name="Nguyen L."/>
            <person name="Ongeri F."/>
            <person name="Osuji N."/>
            <person name="Pu L.-L."/>
            <person name="Puazo M."/>
            <person name="Qu C."/>
            <person name="Quiroz J."/>
            <person name="Raj R."/>
            <person name="Weissenberger G."/>
            <person name="Xin Y."/>
            <person name="Zou X."/>
            <person name="Han Y."/>
            <person name="Richards S."/>
            <person name="Worley K."/>
            <person name="Muzny D."/>
            <person name="Gibbs R."/>
        </authorList>
    </citation>
    <scope>NUCLEOTIDE SEQUENCE</scope>
    <source>
        <strain evidence="1">Sampled in the wild</strain>
    </source>
</reference>
<dbReference type="AlphaFoldDB" id="A0A8K0KNT9"/>
<keyword evidence="2" id="KW-1185">Reference proteome</keyword>
<dbReference type="Proteomes" id="UP000792457">
    <property type="component" value="Unassembled WGS sequence"/>
</dbReference>
<evidence type="ECO:0000313" key="2">
    <source>
        <dbReference type="Proteomes" id="UP000792457"/>
    </source>
</evidence>
<organism evidence="1 2">
    <name type="scientific">Ladona fulva</name>
    <name type="common">Scarce chaser dragonfly</name>
    <name type="synonym">Libellula fulva</name>
    <dbReference type="NCBI Taxonomy" id="123851"/>
    <lineage>
        <taxon>Eukaryota</taxon>
        <taxon>Metazoa</taxon>
        <taxon>Ecdysozoa</taxon>
        <taxon>Arthropoda</taxon>
        <taxon>Hexapoda</taxon>
        <taxon>Insecta</taxon>
        <taxon>Pterygota</taxon>
        <taxon>Palaeoptera</taxon>
        <taxon>Odonata</taxon>
        <taxon>Epiprocta</taxon>
        <taxon>Anisoptera</taxon>
        <taxon>Libelluloidea</taxon>
        <taxon>Libellulidae</taxon>
        <taxon>Ladona</taxon>
    </lineage>
</organism>
<dbReference type="EMBL" id="KZ309115">
    <property type="protein sequence ID" value="KAG8237030.1"/>
    <property type="molecule type" value="Genomic_DNA"/>
</dbReference>
<comment type="caution">
    <text evidence="1">The sequence shown here is derived from an EMBL/GenBank/DDBJ whole genome shotgun (WGS) entry which is preliminary data.</text>
</comment>
<accession>A0A8K0KNT9</accession>
<sequence>MTKSPQANERLILVQQQMAKETHPFKLKMDVTMRWNSTYHMFQRICSIQEAVEATLGILHNPIECF</sequence>
<reference evidence="1" key="2">
    <citation type="submission" date="2017-10" db="EMBL/GenBank/DDBJ databases">
        <title>Ladona fulva Genome sequencing and assembly.</title>
        <authorList>
            <person name="Murali S."/>
            <person name="Richards S."/>
            <person name="Bandaranaike D."/>
            <person name="Bellair M."/>
            <person name="Blankenburg K."/>
            <person name="Chao H."/>
            <person name="Dinh H."/>
            <person name="Doddapaneni H."/>
            <person name="Dugan-Rocha S."/>
            <person name="Elkadiri S."/>
            <person name="Gnanaolivu R."/>
            <person name="Hernandez B."/>
            <person name="Skinner E."/>
            <person name="Javaid M."/>
            <person name="Lee S."/>
            <person name="Li M."/>
            <person name="Ming W."/>
            <person name="Munidasa M."/>
            <person name="Muniz J."/>
            <person name="Nguyen L."/>
            <person name="Hughes D."/>
            <person name="Osuji N."/>
            <person name="Pu L.-L."/>
            <person name="Puazo M."/>
            <person name="Qu C."/>
            <person name="Quiroz J."/>
            <person name="Raj R."/>
            <person name="Weissenberger G."/>
            <person name="Xin Y."/>
            <person name="Zou X."/>
            <person name="Han Y."/>
            <person name="Worley K."/>
            <person name="Muzny D."/>
            <person name="Gibbs R."/>
        </authorList>
    </citation>
    <scope>NUCLEOTIDE SEQUENCE</scope>
    <source>
        <strain evidence="1">Sampled in the wild</strain>
    </source>
</reference>